<organism evidence="5">
    <name type="scientific">marine sediment metagenome</name>
    <dbReference type="NCBI Taxonomy" id="412755"/>
    <lineage>
        <taxon>unclassified sequences</taxon>
        <taxon>metagenomes</taxon>
        <taxon>ecological metagenomes</taxon>
    </lineage>
</organism>
<name>X1SU83_9ZZZZ</name>
<accession>X1SU83</accession>
<reference evidence="5" key="1">
    <citation type="journal article" date="2014" name="Front. Microbiol.">
        <title>High frequency of phylogenetically diverse reductive dehalogenase-homologous genes in deep subseafloor sedimentary metagenomes.</title>
        <authorList>
            <person name="Kawai M."/>
            <person name="Futagami T."/>
            <person name="Toyoda A."/>
            <person name="Takaki Y."/>
            <person name="Nishi S."/>
            <person name="Hori S."/>
            <person name="Arai W."/>
            <person name="Tsubouchi T."/>
            <person name="Morono Y."/>
            <person name="Uchiyama I."/>
            <person name="Ito T."/>
            <person name="Fujiyama A."/>
            <person name="Inagaki F."/>
            <person name="Takami H."/>
        </authorList>
    </citation>
    <scope>NUCLEOTIDE SEQUENCE</scope>
    <source>
        <strain evidence="5">Expedition CK06-06</strain>
    </source>
</reference>
<dbReference type="PANTHER" id="PTHR43498:SF1">
    <property type="entry name" value="COB--COM HETERODISULFIDE REDUCTASE IRON-SULFUR SUBUNIT A"/>
    <property type="match status" value="1"/>
</dbReference>
<feature type="non-terminal residue" evidence="5">
    <location>
        <position position="166"/>
    </location>
</feature>
<dbReference type="EMBL" id="BARW01023522">
    <property type="protein sequence ID" value="GAI96627.1"/>
    <property type="molecule type" value="Genomic_DNA"/>
</dbReference>
<dbReference type="InterPro" id="IPR039650">
    <property type="entry name" value="HdrA-like"/>
</dbReference>
<evidence type="ECO:0000256" key="3">
    <source>
        <dbReference type="ARBA" id="ARBA00023004"/>
    </source>
</evidence>
<proteinExistence type="predicted"/>
<dbReference type="GO" id="GO:0051536">
    <property type="term" value="F:iron-sulfur cluster binding"/>
    <property type="evidence" value="ECO:0007669"/>
    <property type="project" value="UniProtKB-KW"/>
</dbReference>
<sequence>MQDKSSQSKIDVDSVVVATGYEPYNPAENTSYGYGSSENIITGIEAERQLATTSKITRLSDGQAPKRIAFIQCVGSRTEEVYRRPEDTDYCSTVCCAYALRMAQHIKYQNEDAEVTVFYMDIQHFGKGFDDFYNKCKDNMTFVRSRPYEIKQRPNDTLLLRFAPQS</sequence>
<evidence type="ECO:0000256" key="4">
    <source>
        <dbReference type="ARBA" id="ARBA00023014"/>
    </source>
</evidence>
<keyword evidence="1" id="KW-0479">Metal-binding</keyword>
<gene>
    <name evidence="5" type="ORF">S12H4_38987</name>
</gene>
<evidence type="ECO:0000256" key="2">
    <source>
        <dbReference type="ARBA" id="ARBA00023002"/>
    </source>
</evidence>
<protein>
    <recommendedName>
        <fullName evidence="6">FAD/NAD(P)-binding domain-containing protein</fullName>
    </recommendedName>
</protein>
<keyword evidence="4" id="KW-0411">Iron-sulfur</keyword>
<comment type="caution">
    <text evidence="5">The sequence shown here is derived from an EMBL/GenBank/DDBJ whole genome shotgun (WGS) entry which is preliminary data.</text>
</comment>
<evidence type="ECO:0000313" key="5">
    <source>
        <dbReference type="EMBL" id="GAI96627.1"/>
    </source>
</evidence>
<dbReference type="AlphaFoldDB" id="X1SU83"/>
<dbReference type="GO" id="GO:0046872">
    <property type="term" value="F:metal ion binding"/>
    <property type="evidence" value="ECO:0007669"/>
    <property type="project" value="UniProtKB-KW"/>
</dbReference>
<dbReference type="GO" id="GO:0016491">
    <property type="term" value="F:oxidoreductase activity"/>
    <property type="evidence" value="ECO:0007669"/>
    <property type="project" value="UniProtKB-KW"/>
</dbReference>
<evidence type="ECO:0008006" key="6">
    <source>
        <dbReference type="Google" id="ProtNLM"/>
    </source>
</evidence>
<dbReference type="PANTHER" id="PTHR43498">
    <property type="entry name" value="FERREDOXIN:COB-COM HETERODISULFIDE REDUCTASE SUBUNIT A"/>
    <property type="match status" value="1"/>
</dbReference>
<keyword evidence="2" id="KW-0560">Oxidoreductase</keyword>
<keyword evidence="3" id="KW-0408">Iron</keyword>
<evidence type="ECO:0000256" key="1">
    <source>
        <dbReference type="ARBA" id="ARBA00022723"/>
    </source>
</evidence>